<evidence type="ECO:0000259" key="12">
    <source>
        <dbReference type="PROSITE" id="PS51456"/>
    </source>
</evidence>
<keyword evidence="3 9" id="KW-0067">ATP-binding</keyword>
<dbReference type="PROSITE" id="PS51456">
    <property type="entry name" value="MYOSIN_MOTOR"/>
    <property type="match status" value="1"/>
</dbReference>
<evidence type="ECO:0000256" key="4">
    <source>
        <dbReference type="ARBA" id="ARBA00023054"/>
    </source>
</evidence>
<dbReference type="GO" id="GO:0016459">
    <property type="term" value="C:myosin complex"/>
    <property type="evidence" value="ECO:0007669"/>
    <property type="project" value="UniProtKB-KW"/>
</dbReference>
<dbReference type="FunFam" id="1.10.10.820:FF:000001">
    <property type="entry name" value="Myosin heavy chain"/>
    <property type="match status" value="1"/>
</dbReference>
<dbReference type="PANTHER" id="PTHR13140">
    <property type="entry name" value="MYOSIN"/>
    <property type="match status" value="1"/>
</dbReference>
<dbReference type="InterPro" id="IPR008989">
    <property type="entry name" value="Myosin_S1_N"/>
</dbReference>
<dbReference type="FunFam" id="3.40.850.10:FF:000101">
    <property type="entry name" value="Slow myosin heavy chain 2"/>
    <property type="match status" value="1"/>
</dbReference>
<feature type="domain" description="Myosin N-terminal SH3-like" evidence="13">
    <location>
        <begin position="18"/>
        <end position="68"/>
    </location>
</feature>
<keyword evidence="15" id="KW-1185">Reference proteome</keyword>
<dbReference type="InterPro" id="IPR036961">
    <property type="entry name" value="Kinesin_motor_dom_sf"/>
</dbReference>
<evidence type="ECO:0000256" key="11">
    <source>
        <dbReference type="SAM" id="MobiDB-lite"/>
    </source>
</evidence>
<keyword evidence="5 9" id="KW-0518">Myosin</keyword>
<dbReference type="Gene3D" id="1.20.5.340">
    <property type="match status" value="4"/>
</dbReference>
<keyword evidence="7 9" id="KW-0009">Actin-binding</keyword>
<dbReference type="Pfam" id="PF01576">
    <property type="entry name" value="Myosin_tail_1"/>
    <property type="match status" value="2"/>
</dbReference>
<feature type="region of interest" description="Disordered" evidence="11">
    <location>
        <begin position="1894"/>
        <end position="1915"/>
    </location>
</feature>
<evidence type="ECO:0008006" key="16">
    <source>
        <dbReference type="Google" id="ProtNLM"/>
    </source>
</evidence>
<dbReference type="CDD" id="cd01377">
    <property type="entry name" value="MYSc_class_II"/>
    <property type="match status" value="1"/>
</dbReference>
<dbReference type="SMART" id="SM00242">
    <property type="entry name" value="MYSc"/>
    <property type="match status" value="1"/>
</dbReference>
<comment type="caution">
    <text evidence="14">The sequence shown here is derived from an EMBL/GenBank/DDBJ whole genome shotgun (WGS) entry which is preliminary data.</text>
</comment>
<dbReference type="SUPFAM" id="SSF52540">
    <property type="entry name" value="P-loop containing nucleoside triphosphate hydrolases"/>
    <property type="match status" value="1"/>
</dbReference>
<dbReference type="GO" id="GO:1902404">
    <property type="term" value="P:mitotic actomyosin contractile ring contraction"/>
    <property type="evidence" value="ECO:0007669"/>
    <property type="project" value="UniProtKB-ARBA"/>
</dbReference>
<feature type="coiled-coil region" evidence="10">
    <location>
        <begin position="1777"/>
        <end position="1811"/>
    </location>
</feature>
<evidence type="ECO:0000256" key="10">
    <source>
        <dbReference type="SAM" id="Coils"/>
    </source>
</evidence>
<comment type="subunit">
    <text evidence="8">Binds to cdc4 and rlc1.</text>
</comment>
<dbReference type="Proteomes" id="UP000320333">
    <property type="component" value="Unassembled WGS sequence"/>
</dbReference>
<dbReference type="InterPro" id="IPR001609">
    <property type="entry name" value="Myosin_head_motor_dom-like"/>
</dbReference>
<dbReference type="InterPro" id="IPR002928">
    <property type="entry name" value="Myosin_tail"/>
</dbReference>
<evidence type="ECO:0000313" key="14">
    <source>
        <dbReference type="EMBL" id="TPX74830.1"/>
    </source>
</evidence>
<feature type="region of interest" description="Disordered" evidence="11">
    <location>
        <begin position="1604"/>
        <end position="1669"/>
    </location>
</feature>
<keyword evidence="2 9" id="KW-0547">Nucleotide-binding</keyword>
<dbReference type="PRINTS" id="PR00193">
    <property type="entry name" value="MYOSINHEAVY"/>
</dbReference>
<dbReference type="Gene3D" id="4.10.270.10">
    <property type="entry name" value="Myosin, subunit A"/>
    <property type="match status" value="1"/>
</dbReference>
<name>A0A507FGN8_9FUNG</name>
<dbReference type="InterPro" id="IPR000048">
    <property type="entry name" value="IQ_motif_EF-hand-BS"/>
</dbReference>
<dbReference type="GO" id="GO:0120104">
    <property type="term" value="C:mitotic actomyosin contractile ring, proximal layer"/>
    <property type="evidence" value="ECO:0007669"/>
    <property type="project" value="UniProtKB-ARBA"/>
</dbReference>
<protein>
    <recommendedName>
        <fullName evidence="16">Myosin motor domain-containing protein</fullName>
    </recommendedName>
</protein>
<dbReference type="PROSITE" id="PS51844">
    <property type="entry name" value="SH3_LIKE"/>
    <property type="match status" value="1"/>
</dbReference>
<sequence length="2306" mass="265351">MATRNNFINDALAQAQFLDKKWVWVHDKAEGYLAGWITQEKDGETVVVEFQDGSTRTLNANDTEKMNPPKFDKVEDMANLTYLNEASVIHNLRLRYLSNSIYTYSGLFLVAVNPYKKLPIYSDEVVKSYRSKKKSEIAPHIYAIADAAYYEMVQNKESQSILITGESGAGKTENTKKVIQYLAAIAPSNNSNNNSGSGGKTASLEQQILQANPILESFGNAQTLRNNNSSRFGKFIRLEFNPAGHICSANIERYLLEKSRVTHQTAKERNYHIFYQLMKGAPAEMKKKLLLEGSLNDYLFVKDSKKDIEGVDDAADFKSLVNAMNIMRISEEEQLSLYRVISAILNLGNIQVTGDRDDQAQMTEKGHTMAEKVCHVLGIPVPDFTKSLLKPKIKAGRDWVTQARDVTQVLYSIEALARALYERMFGKLVDRINLAISTTSSKSTFIGVLDIAGFEIFEHNSFEQLCINYTNEKLQQFFNHHMFIIEQEEYHREGIEWKFIDFGLDLQPAIDLLEKTSPIGVLSCLDEECVMPKATDKTFIEKLHTLWKGKSSKYEAPRFNTGFVLQHYAGKVEYDTTGWLDKNKDPLNENVTRLLASSSEKYIASLFSDCLGDSEELGGKGRGITGITKKGAFRTVGQRHKEQLLSLMSQLYSTEPHFVRCIVPNDEKRPGKLNVNQVLEQLRCNGVLEGIRICRAGFPNRLTFADFRHRYELLSPGVIPKGFMDGKSGAQLLLESLALDRNQYRIGNSKVFFRNGVLADLEERRDEKLEKIVIKIQAIGRGYISRRRFKKRLDQFRAIRIIQKNARIYVTLREWSWWKLYTKVKPLLNVTRTDEEIRKREELVKEWEDKAKRETEEKLKLEAIRVALEAEKRQIETILIQEKNAAANQAEILSRTQKREVLLTEQLSACASDLEQKEADLDNLVKSKKALEAEMRFMNATLKDKSDYCERVEKDRSLKEDQIGELEFKLKLELEKSDRLEHEKRSIEKDANEIQSNLDNVSDQAADLLRNQNRLKTSITELEQRLESELEERKKIEQKRAALDLELQKVSALHASVSKSKTELEQTIKRKEVENASLSEKLAVEIADKEASEKQRRELQLKISALSADLDSQISEKEQHRKSKIKLESELESMTRLVEEKGSEEHKQGELRKLRETELSDLRNQLSASQNEIDLLRKTSGIAQDKLNVELDTLHGELLTMSKLKLNFEKQSEELRAEIERIEESHSRLDKLKRQLDIELSQSKSRMEELHSSLSECKTAKDGLELKLNQAHARLEESESNALRIDRERVSLTRQLDTVRDELDAEKKQSTLYATQNRKLGTEVSDLRIRLEEVTIAVENTSKRLSSKTQELDSLKEKYTQDVFQKSTESDEQKRKLDAQVLDLDQKVQDLQRTCQNLEKTKSRLSSESEDLKVELDRIHNASRNMERLFKTAESQLLVSNTALEAEKREKDAMEGTLRKLQATNNTLSGDLEEKALHLASLQKSKMDLEHELKSLINEIGDSGKNLHDLDKTKRRLENQVADLEAQLEDEHASHSRAMEAKSVIEQQLSETKKKLESDLRNKDAQMDELRRLLMKEVNSLGDQLEECEKQKSDILKQKKRLEEQLDDVSSQAENTARGQSDLEKYKKRADASIRELQNKLDEEEKKRKNAEELSERLEKKSNSLQTDVESLEMQLESLERAKKNSDKKLAELQDEVSGPQEDSKINLLESKKRLDRENKSLLQKLLEEEDLRSALEDEKAALAHELDQLRGKAARDADLDKIEKLEESRRALLASQRLTLQDLEDKTRDNENLEKQKRVLQAEISDLRAAVEVEIAAKCEESSARRKLALEVKDLASKLEAESLKSTDVNDVIGSYKTRMEALVVQVEASELAKIKAEKTEANLRIQLREAEDSLKTAESERRSMEDRSKALESQLAESCTRQEDDAVELADLKASRKRLQEELTSLQDRKMNELEERDLLLEQTRKKYQKEVKQILSDLETEKTMSLRQREVNQDLEQELEAVSDRFEAELRLTATVKKEKERLELKVEELMKLNAELSGQTSDQSSHFSALQSQLREMKANFEDSEAQRGLLEKSKRTLESRLEELCEQYSLADRSRSELSKSVQELDQKAMDLRENLEDMQDQANMNTEKLRRAEQLLNDSANDLSKERETVMDLERSKGMLEKQVKELHSRVFDLEAAVLTSSTGATKRLEARINELMAQVESESMEKSELQKAARKNERSVREMQFQVSEKDKLKQRYEEDVEKLEIKLKKMKIQLDEMETLESNAQLARRKAEREAAEFRERTTRLEKEVEKVKKTSVF</sequence>
<keyword evidence="6 9" id="KW-0505">Motor protein</keyword>
<evidence type="ECO:0000256" key="2">
    <source>
        <dbReference type="ARBA" id="ARBA00022741"/>
    </source>
</evidence>
<feature type="compositionally biased region" description="Basic and acidic residues" evidence="11">
    <location>
        <begin position="1894"/>
        <end position="1912"/>
    </location>
</feature>
<gene>
    <name evidence="14" type="ORF">CcCBS67573_g03897</name>
</gene>
<evidence type="ECO:0000256" key="8">
    <source>
        <dbReference type="ARBA" id="ARBA00064372"/>
    </source>
</evidence>
<dbReference type="STRING" id="246404.A0A507FGN8"/>
<evidence type="ECO:0000256" key="6">
    <source>
        <dbReference type="ARBA" id="ARBA00023175"/>
    </source>
</evidence>
<dbReference type="SUPFAM" id="SSF90257">
    <property type="entry name" value="Myosin rod fragments"/>
    <property type="match status" value="5"/>
</dbReference>
<dbReference type="Gene3D" id="3.30.70.1590">
    <property type="match status" value="1"/>
</dbReference>
<dbReference type="Gene3D" id="1.20.120.720">
    <property type="entry name" value="Myosin VI head, motor domain, U50 subdomain"/>
    <property type="match status" value="1"/>
</dbReference>
<dbReference type="PROSITE" id="PS50096">
    <property type="entry name" value="IQ"/>
    <property type="match status" value="1"/>
</dbReference>
<dbReference type="GO" id="GO:1903475">
    <property type="term" value="P:mitotic actomyosin contractile ring assembly"/>
    <property type="evidence" value="ECO:0007669"/>
    <property type="project" value="UniProtKB-ARBA"/>
</dbReference>
<comment type="similarity">
    <text evidence="1 9">Belongs to the TRAFAC class myosin-kinesin ATPase superfamily. Myosin family.</text>
</comment>
<dbReference type="FunFam" id="1.20.5.4820:FF:000002">
    <property type="entry name" value="Myosin heavy chain 10"/>
    <property type="match status" value="1"/>
</dbReference>
<evidence type="ECO:0000256" key="1">
    <source>
        <dbReference type="ARBA" id="ARBA00008314"/>
    </source>
</evidence>
<dbReference type="OrthoDB" id="6108017at2759"/>
<feature type="compositionally biased region" description="Basic and acidic residues" evidence="11">
    <location>
        <begin position="1621"/>
        <end position="1662"/>
    </location>
</feature>
<dbReference type="InterPro" id="IPR004009">
    <property type="entry name" value="SH3_Myosin"/>
</dbReference>
<feature type="coiled-coil region" evidence="10">
    <location>
        <begin position="1338"/>
        <end position="1415"/>
    </location>
</feature>
<dbReference type="GO" id="GO:0005524">
    <property type="term" value="F:ATP binding"/>
    <property type="evidence" value="ECO:0007669"/>
    <property type="project" value="UniProtKB-UniRule"/>
</dbReference>
<feature type="coiled-coil region" evidence="10">
    <location>
        <begin position="830"/>
        <end position="871"/>
    </location>
</feature>
<feature type="domain" description="Myosin motor" evidence="12">
    <location>
        <begin position="72"/>
        <end position="766"/>
    </location>
</feature>
<proteinExistence type="inferred from homology"/>
<feature type="compositionally biased region" description="Polar residues" evidence="11">
    <location>
        <begin position="1608"/>
        <end position="1619"/>
    </location>
</feature>
<dbReference type="GO" id="GO:0007015">
    <property type="term" value="P:actin filament organization"/>
    <property type="evidence" value="ECO:0007669"/>
    <property type="project" value="TreeGrafter"/>
</dbReference>
<dbReference type="FunFam" id="1.20.58.530:FF:000001">
    <property type="entry name" value="Myosin heavy chain"/>
    <property type="match status" value="1"/>
</dbReference>
<evidence type="ECO:0000256" key="5">
    <source>
        <dbReference type="ARBA" id="ARBA00023123"/>
    </source>
</evidence>
<evidence type="ECO:0000313" key="15">
    <source>
        <dbReference type="Proteomes" id="UP000320333"/>
    </source>
</evidence>
<dbReference type="Pfam" id="PF02736">
    <property type="entry name" value="Myosin_N"/>
    <property type="match status" value="1"/>
</dbReference>
<dbReference type="GO" id="GO:0000146">
    <property type="term" value="F:microfilament motor activity"/>
    <property type="evidence" value="ECO:0007669"/>
    <property type="project" value="TreeGrafter"/>
</dbReference>
<dbReference type="EMBL" id="QEAP01000106">
    <property type="protein sequence ID" value="TPX74830.1"/>
    <property type="molecule type" value="Genomic_DNA"/>
</dbReference>
<reference evidence="14 15" key="1">
    <citation type="journal article" date="2019" name="Sci. Rep.">
        <title>Comparative genomics of chytrid fungi reveal insights into the obligate biotrophic and pathogenic lifestyle of Synchytrium endobioticum.</title>
        <authorList>
            <person name="van de Vossenberg B.T.L.H."/>
            <person name="Warris S."/>
            <person name="Nguyen H.D.T."/>
            <person name="van Gent-Pelzer M.P.E."/>
            <person name="Joly D.L."/>
            <person name="van de Geest H.C."/>
            <person name="Bonants P.J.M."/>
            <person name="Smith D.S."/>
            <person name="Levesque C.A."/>
            <person name="van der Lee T.A.J."/>
        </authorList>
    </citation>
    <scope>NUCLEOTIDE SEQUENCE [LARGE SCALE GENOMIC DNA]</scope>
    <source>
        <strain evidence="14 15">CBS 675.73</strain>
    </source>
</reference>
<dbReference type="SMART" id="SM00015">
    <property type="entry name" value="IQ"/>
    <property type="match status" value="1"/>
</dbReference>
<dbReference type="Gene3D" id="1.10.10.820">
    <property type="match status" value="1"/>
</dbReference>
<feature type="region of interest" description="Actin-binding" evidence="9">
    <location>
        <begin position="644"/>
        <end position="666"/>
    </location>
</feature>
<feature type="coiled-coil region" evidence="10">
    <location>
        <begin position="914"/>
        <end position="941"/>
    </location>
</feature>
<organism evidence="14 15">
    <name type="scientific">Chytriomyces confervae</name>
    <dbReference type="NCBI Taxonomy" id="246404"/>
    <lineage>
        <taxon>Eukaryota</taxon>
        <taxon>Fungi</taxon>
        <taxon>Fungi incertae sedis</taxon>
        <taxon>Chytridiomycota</taxon>
        <taxon>Chytridiomycota incertae sedis</taxon>
        <taxon>Chytridiomycetes</taxon>
        <taxon>Chytridiales</taxon>
        <taxon>Chytriomycetaceae</taxon>
        <taxon>Chytriomyces</taxon>
    </lineage>
</organism>
<evidence type="ECO:0000259" key="13">
    <source>
        <dbReference type="PROSITE" id="PS51844"/>
    </source>
</evidence>
<evidence type="ECO:0000256" key="7">
    <source>
        <dbReference type="ARBA" id="ARBA00023203"/>
    </source>
</evidence>
<evidence type="ECO:0000256" key="3">
    <source>
        <dbReference type="ARBA" id="ARBA00022840"/>
    </source>
</evidence>
<dbReference type="InterPro" id="IPR027417">
    <property type="entry name" value="P-loop_NTPase"/>
</dbReference>
<dbReference type="GO" id="GO:0051015">
    <property type="term" value="F:actin filament binding"/>
    <property type="evidence" value="ECO:0007669"/>
    <property type="project" value="InterPro"/>
</dbReference>
<dbReference type="PANTHER" id="PTHR13140:SF857">
    <property type="entry name" value="MYOSIN-11"/>
    <property type="match status" value="1"/>
</dbReference>
<keyword evidence="4 10" id="KW-0175">Coiled coil</keyword>
<dbReference type="Gene3D" id="1.20.58.530">
    <property type="match status" value="1"/>
</dbReference>
<accession>A0A507FGN8</accession>
<dbReference type="Pfam" id="PF00063">
    <property type="entry name" value="Myosin_head"/>
    <property type="match status" value="1"/>
</dbReference>
<feature type="coiled-coil region" evidence="10">
    <location>
        <begin position="970"/>
        <end position="1309"/>
    </location>
</feature>
<dbReference type="Gene3D" id="2.30.30.360">
    <property type="entry name" value="Myosin S1 fragment, N-terminal"/>
    <property type="match status" value="1"/>
</dbReference>
<feature type="binding site" evidence="9">
    <location>
        <begin position="165"/>
        <end position="172"/>
    </location>
    <ligand>
        <name>ATP</name>
        <dbReference type="ChEBI" id="CHEBI:30616"/>
    </ligand>
</feature>
<evidence type="ECO:0000256" key="9">
    <source>
        <dbReference type="PROSITE-ProRule" id="PRU00782"/>
    </source>
</evidence>
<dbReference type="Gene3D" id="3.40.850.10">
    <property type="entry name" value="Kinesin motor domain"/>
    <property type="match status" value="1"/>
</dbReference>
<dbReference type="GO" id="GO:0016020">
    <property type="term" value="C:membrane"/>
    <property type="evidence" value="ECO:0007669"/>
    <property type="project" value="TreeGrafter"/>
</dbReference>